<dbReference type="RefSeq" id="WP_100511443.1">
    <property type="nucleotide sequence ID" value="NZ_PEBI01000004.1"/>
</dbReference>
<protein>
    <submittedName>
        <fullName evidence="3">Uncharacterized protein</fullName>
    </submittedName>
</protein>
<proteinExistence type="predicted"/>
<organism evidence="3 4">
    <name type="scientific">Bifidobacterium primatium</name>
    <dbReference type="NCBI Taxonomy" id="2045438"/>
    <lineage>
        <taxon>Bacteria</taxon>
        <taxon>Bacillati</taxon>
        <taxon>Actinomycetota</taxon>
        <taxon>Actinomycetes</taxon>
        <taxon>Bifidobacteriales</taxon>
        <taxon>Bifidobacteriaceae</taxon>
        <taxon>Bifidobacterium</taxon>
    </lineage>
</organism>
<gene>
    <name evidence="3" type="ORF">CS006_08825</name>
</gene>
<evidence type="ECO:0000313" key="4">
    <source>
        <dbReference type="Proteomes" id="UP000229095"/>
    </source>
</evidence>
<reference evidence="3 4" key="1">
    <citation type="submission" date="2017-10" db="EMBL/GenBank/DDBJ databases">
        <title>Draft genome sequences of strains TRE 1, TRE 9, TRE H and TRI 7, isolated from tamarins, belonging to four potential novel Bifidobacterium species.</title>
        <authorList>
            <person name="Mattarelli P."/>
            <person name="Modesto M."/>
            <person name="Puglisi E."/>
            <person name="Morelli L."/>
            <person name="Spezio C."/>
            <person name="Bonetti A."/>
            <person name="Sandri C."/>
        </authorList>
    </citation>
    <scope>NUCLEOTIDE SEQUENCE [LARGE SCALE GENOMIC DNA]</scope>
    <source>
        <strain evidence="4">TRE1</strain>
    </source>
</reference>
<dbReference type="Proteomes" id="UP000229095">
    <property type="component" value="Unassembled WGS sequence"/>
</dbReference>
<evidence type="ECO:0000256" key="2">
    <source>
        <dbReference type="SAM" id="Phobius"/>
    </source>
</evidence>
<feature type="region of interest" description="Disordered" evidence="1">
    <location>
        <begin position="95"/>
        <end position="118"/>
    </location>
</feature>
<sequence length="118" mass="12736">MQYVFVAVIAVACAVIGCVFAVLPRRTTDMDALQRKVSQALGVVFCLLFFVFMIAGRDLESWGIIGGGLVGFVIGSIPPVKRGLQERFVLFAPPVKPKKDEPAKGSSPKSPKKGSKRK</sequence>
<dbReference type="EMBL" id="PEBI01000004">
    <property type="protein sequence ID" value="PJM72657.1"/>
    <property type="molecule type" value="Genomic_DNA"/>
</dbReference>
<evidence type="ECO:0000313" key="3">
    <source>
        <dbReference type="EMBL" id="PJM72657.1"/>
    </source>
</evidence>
<dbReference type="AlphaFoldDB" id="A0A2M9H783"/>
<feature type="transmembrane region" description="Helical" evidence="2">
    <location>
        <begin position="37"/>
        <end position="55"/>
    </location>
</feature>
<feature type="transmembrane region" description="Helical" evidence="2">
    <location>
        <begin position="6"/>
        <end position="25"/>
    </location>
</feature>
<evidence type="ECO:0000256" key="1">
    <source>
        <dbReference type="SAM" id="MobiDB-lite"/>
    </source>
</evidence>
<keyword evidence="2" id="KW-0472">Membrane</keyword>
<comment type="caution">
    <text evidence="3">The sequence shown here is derived from an EMBL/GenBank/DDBJ whole genome shotgun (WGS) entry which is preliminary data.</text>
</comment>
<keyword evidence="2" id="KW-1133">Transmembrane helix</keyword>
<keyword evidence="2" id="KW-0812">Transmembrane</keyword>
<name>A0A2M9H783_9BIFI</name>
<accession>A0A2M9H783</accession>
<keyword evidence="4" id="KW-1185">Reference proteome</keyword>
<feature type="transmembrane region" description="Helical" evidence="2">
    <location>
        <begin position="61"/>
        <end position="80"/>
    </location>
</feature>